<evidence type="ECO:0000256" key="1">
    <source>
        <dbReference type="SAM" id="Phobius"/>
    </source>
</evidence>
<dbReference type="EMBL" id="CACSHJ010000096">
    <property type="protein sequence ID" value="CAA0406049.1"/>
    <property type="molecule type" value="Genomic_DNA"/>
</dbReference>
<protein>
    <recommendedName>
        <fullName evidence="4">Transmembrane protein</fullName>
    </recommendedName>
</protein>
<evidence type="ECO:0000313" key="2">
    <source>
        <dbReference type="EMBL" id="CAA0406049.1"/>
    </source>
</evidence>
<dbReference type="Proteomes" id="UP000434276">
    <property type="component" value="Unassembled WGS sequence"/>
</dbReference>
<feature type="transmembrane region" description="Helical" evidence="1">
    <location>
        <begin position="36"/>
        <end position="55"/>
    </location>
</feature>
<proteinExistence type="predicted"/>
<dbReference type="AlphaFoldDB" id="A0A5S9Y955"/>
<keyword evidence="1" id="KW-1133">Transmembrane helix</keyword>
<feature type="transmembrane region" description="Helical" evidence="1">
    <location>
        <begin position="108"/>
        <end position="130"/>
    </location>
</feature>
<evidence type="ECO:0000313" key="3">
    <source>
        <dbReference type="Proteomes" id="UP000434276"/>
    </source>
</evidence>
<evidence type="ECO:0008006" key="4">
    <source>
        <dbReference type="Google" id="ProtNLM"/>
    </source>
</evidence>
<keyword evidence="1" id="KW-0472">Membrane</keyword>
<name>A0A5S9Y955_ARATH</name>
<keyword evidence="1" id="KW-0812">Transmembrane</keyword>
<sequence>MTNTNVSANKPTATIVHESPSPLRVWWMKTNVRYDIAMNSSIIILNIAAILYMKFNKIPFNEVAESWIGFVPLYFIFGILSCIFWILGITDLSFCEGAYAMGRICNNIGLVIFLHLLYCISTRLALFDVLHFCLPYWLWYIATSTITGLLLCELRDWWKFVNQPQLVVVDQKNRT</sequence>
<organism evidence="2 3">
    <name type="scientific">Arabidopsis thaliana</name>
    <name type="common">Mouse-ear cress</name>
    <dbReference type="NCBI Taxonomy" id="3702"/>
    <lineage>
        <taxon>Eukaryota</taxon>
        <taxon>Viridiplantae</taxon>
        <taxon>Streptophyta</taxon>
        <taxon>Embryophyta</taxon>
        <taxon>Tracheophyta</taxon>
        <taxon>Spermatophyta</taxon>
        <taxon>Magnoliopsida</taxon>
        <taxon>eudicotyledons</taxon>
        <taxon>Gunneridae</taxon>
        <taxon>Pentapetalae</taxon>
        <taxon>rosids</taxon>
        <taxon>malvids</taxon>
        <taxon>Brassicales</taxon>
        <taxon>Brassicaceae</taxon>
        <taxon>Camelineae</taxon>
        <taxon>Arabidopsis</taxon>
    </lineage>
</organism>
<feature type="transmembrane region" description="Helical" evidence="1">
    <location>
        <begin position="67"/>
        <end position="87"/>
    </location>
</feature>
<gene>
    <name evidence="2" type="ORF">C24_LOCUS23798</name>
</gene>
<accession>A0A5S9Y955</accession>
<feature type="transmembrane region" description="Helical" evidence="1">
    <location>
        <begin position="136"/>
        <end position="154"/>
    </location>
</feature>
<dbReference type="OrthoDB" id="1093490at2759"/>
<reference evidence="2 3" key="1">
    <citation type="submission" date="2019-12" db="EMBL/GenBank/DDBJ databases">
        <authorList>
            <person name="Jiao W.-B."/>
            <person name="Schneeberger K."/>
        </authorList>
    </citation>
    <scope>NUCLEOTIDE SEQUENCE [LARGE SCALE GENOMIC DNA]</scope>
    <source>
        <strain evidence="3">cv. C24</strain>
    </source>
</reference>
<dbReference type="ExpressionAtlas" id="A0A5S9Y955">
    <property type="expression patterns" value="baseline"/>
</dbReference>